<protein>
    <recommendedName>
        <fullName evidence="13">Cytochrome P450</fullName>
    </recommendedName>
</protein>
<keyword evidence="10" id="KW-0472">Membrane</keyword>
<evidence type="ECO:0000256" key="9">
    <source>
        <dbReference type="RuleBase" id="RU000461"/>
    </source>
</evidence>
<evidence type="ECO:0000256" key="10">
    <source>
        <dbReference type="SAM" id="Phobius"/>
    </source>
</evidence>
<feature type="transmembrane region" description="Helical" evidence="10">
    <location>
        <begin position="20"/>
        <end position="43"/>
    </location>
</feature>
<evidence type="ECO:0000256" key="7">
    <source>
        <dbReference type="ARBA" id="ARBA00023033"/>
    </source>
</evidence>
<evidence type="ECO:0000256" key="3">
    <source>
        <dbReference type="ARBA" id="ARBA00022617"/>
    </source>
</evidence>
<dbReference type="PANTHER" id="PTHR24305">
    <property type="entry name" value="CYTOCHROME P450"/>
    <property type="match status" value="1"/>
</dbReference>
<evidence type="ECO:0008006" key="13">
    <source>
        <dbReference type="Google" id="ProtNLM"/>
    </source>
</evidence>
<dbReference type="GO" id="GO:0005506">
    <property type="term" value="F:iron ion binding"/>
    <property type="evidence" value="ECO:0007669"/>
    <property type="project" value="InterPro"/>
</dbReference>
<dbReference type="PRINTS" id="PR00463">
    <property type="entry name" value="EP450I"/>
</dbReference>
<dbReference type="GO" id="GO:0016705">
    <property type="term" value="F:oxidoreductase activity, acting on paired donors, with incorporation or reduction of molecular oxygen"/>
    <property type="evidence" value="ECO:0007669"/>
    <property type="project" value="InterPro"/>
</dbReference>
<dbReference type="InterPro" id="IPR036396">
    <property type="entry name" value="Cyt_P450_sf"/>
</dbReference>
<dbReference type="GO" id="GO:0020037">
    <property type="term" value="F:heme binding"/>
    <property type="evidence" value="ECO:0007669"/>
    <property type="project" value="InterPro"/>
</dbReference>
<gene>
    <name evidence="11" type="ORF">FE257_002491</name>
</gene>
<evidence type="ECO:0000313" key="12">
    <source>
        <dbReference type="Proteomes" id="UP001194746"/>
    </source>
</evidence>
<dbReference type="GO" id="GO:0004497">
    <property type="term" value="F:monooxygenase activity"/>
    <property type="evidence" value="ECO:0007669"/>
    <property type="project" value="UniProtKB-KW"/>
</dbReference>
<dbReference type="Gene3D" id="1.10.630.10">
    <property type="entry name" value="Cytochrome P450"/>
    <property type="match status" value="1"/>
</dbReference>
<comment type="caution">
    <text evidence="11">The sequence shown here is derived from an EMBL/GenBank/DDBJ whole genome shotgun (WGS) entry which is preliminary data.</text>
</comment>
<evidence type="ECO:0000256" key="6">
    <source>
        <dbReference type="ARBA" id="ARBA00023004"/>
    </source>
</evidence>
<dbReference type="CDD" id="cd11058">
    <property type="entry name" value="CYP60B-like"/>
    <property type="match status" value="1"/>
</dbReference>
<evidence type="ECO:0000313" key="11">
    <source>
        <dbReference type="EMBL" id="KAF9892085.1"/>
    </source>
</evidence>
<name>A0AAD4CSV3_ASPNN</name>
<dbReference type="SUPFAM" id="SSF48264">
    <property type="entry name" value="Cytochrome P450"/>
    <property type="match status" value="1"/>
</dbReference>
<proteinExistence type="inferred from homology"/>
<dbReference type="PROSITE" id="PS00086">
    <property type="entry name" value="CYTOCHROME_P450"/>
    <property type="match status" value="1"/>
</dbReference>
<dbReference type="AlphaFoldDB" id="A0AAD4CSV3"/>
<dbReference type="Proteomes" id="UP001194746">
    <property type="component" value="Unassembled WGS sequence"/>
</dbReference>
<sequence>MAMFPNLLTSFLGDVGVVQSITFILGFIFPIAVILSSLYNIYLHPLSGYPGPRLAAATRLWFCWHLIRGDLPFVIHQLHLQYGDTVRVAPNELSYTHPDAWNQIYGHRQGRTEIMKDPTFYASLVSGKGSILGASRERHAHLRKQISHGFSERALRDQEAVVRSYADYFVQRITECSDSGNTAVDMVRWYNFFTFDVMGHLVFGESFDCLQSTGYNPWVALIFDSVRTGAFIRCVKFWPWLTPIVQYMIPAKLQRRRVEQKRIAKEKAAYRKSIEDGRRDLISNFLRPDSAVSDTEYQSTVETLIIAGSETTATLLAGVTFHLLDNPEKLARVTREVRSAFSSPDEINFVSVNRLSYLIACLTEALRIYPPVADAFPRNTGENVEVILDKPVPPQTLVRVTHWATFHSPSNFSRADEFLPERWLDGEPDFEQDRKAALQPFHVGPRNCIGRNLAYMEMRLLMAIVLFRFDMELCPVSANWVKQKNFLLWAKPELMVRLLPRAV</sequence>
<keyword evidence="12" id="KW-1185">Reference proteome</keyword>
<feature type="binding site" description="axial binding residue" evidence="8">
    <location>
        <position position="448"/>
    </location>
    <ligand>
        <name>heme</name>
        <dbReference type="ChEBI" id="CHEBI:30413"/>
    </ligand>
    <ligandPart>
        <name>Fe</name>
        <dbReference type="ChEBI" id="CHEBI:18248"/>
    </ligandPart>
</feature>
<dbReference type="FunFam" id="1.10.630.10:FF:000047">
    <property type="entry name" value="Cytochrome P450 monooxygenase"/>
    <property type="match status" value="1"/>
</dbReference>
<dbReference type="Pfam" id="PF00067">
    <property type="entry name" value="p450"/>
    <property type="match status" value="1"/>
</dbReference>
<dbReference type="InterPro" id="IPR017972">
    <property type="entry name" value="Cyt_P450_CS"/>
</dbReference>
<keyword evidence="7 9" id="KW-0503">Monooxygenase</keyword>
<evidence type="ECO:0000256" key="4">
    <source>
        <dbReference type="ARBA" id="ARBA00022723"/>
    </source>
</evidence>
<keyword evidence="4 8" id="KW-0479">Metal-binding</keyword>
<comment type="cofactor">
    <cofactor evidence="1 8">
        <name>heme</name>
        <dbReference type="ChEBI" id="CHEBI:30413"/>
    </cofactor>
</comment>
<evidence type="ECO:0000256" key="1">
    <source>
        <dbReference type="ARBA" id="ARBA00001971"/>
    </source>
</evidence>
<reference evidence="11" key="1">
    <citation type="journal article" date="2019" name="Beilstein J. Org. Chem.">
        <title>Nanangenines: drimane sesquiterpenoids as the dominant metabolite cohort of a novel Australian fungus, Aspergillus nanangensis.</title>
        <authorList>
            <person name="Lacey H.J."/>
            <person name="Gilchrist C.L.M."/>
            <person name="Crombie A."/>
            <person name="Kalaitzis J.A."/>
            <person name="Vuong D."/>
            <person name="Rutledge P.J."/>
            <person name="Turner P."/>
            <person name="Pitt J.I."/>
            <person name="Lacey E."/>
            <person name="Chooi Y.H."/>
            <person name="Piggott A.M."/>
        </authorList>
    </citation>
    <scope>NUCLEOTIDE SEQUENCE</scope>
    <source>
        <strain evidence="11">MST-FP2251</strain>
    </source>
</reference>
<reference evidence="11" key="2">
    <citation type="submission" date="2020-02" db="EMBL/GenBank/DDBJ databases">
        <authorList>
            <person name="Gilchrist C.L.M."/>
            <person name="Chooi Y.-H."/>
        </authorList>
    </citation>
    <scope>NUCLEOTIDE SEQUENCE</scope>
    <source>
        <strain evidence="11">MST-FP2251</strain>
    </source>
</reference>
<dbReference type="EMBL" id="VCAU01000014">
    <property type="protein sequence ID" value="KAF9892085.1"/>
    <property type="molecule type" value="Genomic_DNA"/>
</dbReference>
<evidence type="ECO:0000256" key="5">
    <source>
        <dbReference type="ARBA" id="ARBA00023002"/>
    </source>
</evidence>
<keyword evidence="10" id="KW-1133">Transmembrane helix</keyword>
<dbReference type="PANTHER" id="PTHR24305:SF230">
    <property type="entry name" value="P450, PUTATIVE (EUROFUNG)-RELATED"/>
    <property type="match status" value="1"/>
</dbReference>
<dbReference type="GO" id="GO:0045122">
    <property type="term" value="P:aflatoxin biosynthetic process"/>
    <property type="evidence" value="ECO:0007669"/>
    <property type="project" value="UniProtKB-ARBA"/>
</dbReference>
<keyword evidence="10" id="KW-0812">Transmembrane</keyword>
<keyword evidence="6 8" id="KW-0408">Iron</keyword>
<accession>A0AAD4CSV3</accession>
<dbReference type="InterPro" id="IPR001128">
    <property type="entry name" value="Cyt_P450"/>
</dbReference>
<keyword evidence="5 9" id="KW-0560">Oxidoreductase</keyword>
<evidence type="ECO:0000256" key="8">
    <source>
        <dbReference type="PIRSR" id="PIRSR602401-1"/>
    </source>
</evidence>
<dbReference type="PRINTS" id="PR00385">
    <property type="entry name" value="P450"/>
</dbReference>
<dbReference type="InterPro" id="IPR002401">
    <property type="entry name" value="Cyt_P450_E_grp-I"/>
</dbReference>
<comment type="similarity">
    <text evidence="2 9">Belongs to the cytochrome P450 family.</text>
</comment>
<dbReference type="InterPro" id="IPR050121">
    <property type="entry name" value="Cytochrome_P450_monoxygenase"/>
</dbReference>
<keyword evidence="3 8" id="KW-0349">Heme</keyword>
<evidence type="ECO:0000256" key="2">
    <source>
        <dbReference type="ARBA" id="ARBA00010617"/>
    </source>
</evidence>
<organism evidence="11 12">
    <name type="scientific">Aspergillus nanangensis</name>
    <dbReference type="NCBI Taxonomy" id="2582783"/>
    <lineage>
        <taxon>Eukaryota</taxon>
        <taxon>Fungi</taxon>
        <taxon>Dikarya</taxon>
        <taxon>Ascomycota</taxon>
        <taxon>Pezizomycotina</taxon>
        <taxon>Eurotiomycetes</taxon>
        <taxon>Eurotiomycetidae</taxon>
        <taxon>Eurotiales</taxon>
        <taxon>Aspergillaceae</taxon>
        <taxon>Aspergillus</taxon>
        <taxon>Aspergillus subgen. Circumdati</taxon>
    </lineage>
</organism>